<dbReference type="EnsemblMetazoa" id="AARA008443-RA">
    <property type="protein sequence ID" value="AARA008443-PA"/>
    <property type="gene ID" value="AARA008443"/>
</dbReference>
<dbReference type="AlphaFoldDB" id="A0A182I4E6"/>
<proteinExistence type="predicted"/>
<accession>A0A182I4E6</accession>
<organism evidence="1 2">
    <name type="scientific">Anopheles arabiensis</name>
    <name type="common">Mosquito</name>
    <dbReference type="NCBI Taxonomy" id="7173"/>
    <lineage>
        <taxon>Eukaryota</taxon>
        <taxon>Metazoa</taxon>
        <taxon>Ecdysozoa</taxon>
        <taxon>Arthropoda</taxon>
        <taxon>Hexapoda</taxon>
        <taxon>Insecta</taxon>
        <taxon>Pterygota</taxon>
        <taxon>Neoptera</taxon>
        <taxon>Endopterygota</taxon>
        <taxon>Diptera</taxon>
        <taxon>Nematocera</taxon>
        <taxon>Culicoidea</taxon>
        <taxon>Culicidae</taxon>
        <taxon>Anophelinae</taxon>
        <taxon>Anopheles</taxon>
    </lineage>
</organism>
<dbReference type="EMBL" id="APCN01002307">
    <property type="status" value="NOT_ANNOTATED_CDS"/>
    <property type="molecule type" value="Genomic_DNA"/>
</dbReference>
<dbReference type="Proteomes" id="UP000075840">
    <property type="component" value="Unassembled WGS sequence"/>
</dbReference>
<reference evidence="1" key="1">
    <citation type="submission" date="2022-08" db="UniProtKB">
        <authorList>
            <consortium name="EnsemblMetazoa"/>
        </authorList>
    </citation>
    <scope>IDENTIFICATION</scope>
    <source>
        <strain evidence="1">Dongola</strain>
    </source>
</reference>
<protein>
    <submittedName>
        <fullName evidence="1">Uncharacterized protein</fullName>
    </submittedName>
</protein>
<dbReference type="VEuPathDB" id="VectorBase:AARA008443"/>
<sequence>MKSLVMFAFLAVCATQVYSFHLSYPVAPHHVLECPENHLSPYYSYPRAVAHPRLTHVPCQSCHGCQTCNKPKKSSELYPCPYRQHGPCECKH</sequence>
<name>A0A182I4E6_ANOAR</name>
<keyword evidence="2" id="KW-1185">Reference proteome</keyword>
<evidence type="ECO:0000313" key="2">
    <source>
        <dbReference type="Proteomes" id="UP000075840"/>
    </source>
</evidence>
<evidence type="ECO:0000313" key="1">
    <source>
        <dbReference type="EnsemblMetazoa" id="AARA008443-PA"/>
    </source>
</evidence>